<evidence type="ECO:0000256" key="16">
    <source>
        <dbReference type="ARBA" id="ARBA00081259"/>
    </source>
</evidence>
<keyword evidence="12" id="KW-0325">Glycoprotein</keyword>
<evidence type="ECO:0000256" key="5">
    <source>
        <dbReference type="ARBA" id="ARBA00022729"/>
    </source>
</evidence>
<evidence type="ECO:0000256" key="9">
    <source>
        <dbReference type="ARBA" id="ARBA00023130"/>
    </source>
</evidence>
<comment type="similarity">
    <text evidence="2">Belongs to the immunoglobulin superfamily. BTN/MOG family.</text>
</comment>
<dbReference type="Gene3D" id="2.60.40.10">
    <property type="entry name" value="Immunoglobulins"/>
    <property type="match status" value="2"/>
</dbReference>
<dbReference type="GeneID" id="101568947"/>
<name>A0A6P6EHZ1_OCTDE</name>
<keyword evidence="11" id="KW-1015">Disulfide bond</keyword>
<feature type="chain" id="PRO_5028080405" description="ICOS ligand" evidence="20">
    <location>
        <begin position="19"/>
        <end position="300"/>
    </location>
</feature>
<evidence type="ECO:0000313" key="23">
    <source>
        <dbReference type="RefSeq" id="XP_023571637.1"/>
    </source>
</evidence>
<dbReference type="InParanoid" id="A0A6P6EHZ1"/>
<keyword evidence="9" id="KW-1064">Adaptive immunity</keyword>
<evidence type="ECO:0000256" key="7">
    <source>
        <dbReference type="ARBA" id="ARBA00022936"/>
    </source>
</evidence>
<sequence>MPLRRPGLLLLLLSGLQAEIQEMEVRTTVGSDCLLSCVYPERLYFNPLDVYVYWQISESTVVAYHIPQNNSSGQVDIHYRARAHLSRQSMEQGNFSLHLRNVTPQDAQKFTCLVFKKSSNMGQILKAVVTLRVAANFSLPVVNSSGDPQDQALTFTCMSTDGYPRPNVYWINKTDNSVLDRALHNDTVSLNAQGLYNVVSVLRLPWVPGASVGCCIENVLLQQNLTGSGPAEHSTGGNPDRITEHPGLPHKESNKAFLGIFVMVLPAAVVVFLIRFRHRWRSSYTGAQAVVQEQELTDHA</sequence>
<keyword evidence="4 19" id="KW-0812">Transmembrane</keyword>
<proteinExistence type="inferred from homology"/>
<keyword evidence="6" id="KW-0391">Immunity</keyword>
<dbReference type="InterPro" id="IPR013106">
    <property type="entry name" value="Ig_V-set"/>
</dbReference>
<evidence type="ECO:0000256" key="14">
    <source>
        <dbReference type="ARBA" id="ARBA00068217"/>
    </source>
</evidence>
<feature type="domain" description="Ig-like" evidence="21">
    <location>
        <begin position="6"/>
        <end position="130"/>
    </location>
</feature>
<keyword evidence="10 19" id="KW-0472">Membrane</keyword>
<dbReference type="FunCoup" id="A0A6P6EHZ1">
    <property type="interactions" value="188"/>
</dbReference>
<feature type="transmembrane region" description="Helical" evidence="19">
    <location>
        <begin position="256"/>
        <end position="274"/>
    </location>
</feature>
<dbReference type="AlphaFoldDB" id="A0A6P6EHZ1"/>
<evidence type="ECO:0000256" key="15">
    <source>
        <dbReference type="ARBA" id="ARBA00080938"/>
    </source>
</evidence>
<keyword evidence="13" id="KW-0393">Immunoglobulin domain</keyword>
<dbReference type="Pfam" id="PF22705">
    <property type="entry name" value="C2-set_3"/>
    <property type="match status" value="1"/>
</dbReference>
<dbReference type="GO" id="GO:0005102">
    <property type="term" value="F:signaling receptor binding"/>
    <property type="evidence" value="ECO:0007669"/>
    <property type="project" value="UniProtKB-ARBA"/>
</dbReference>
<dbReference type="Proteomes" id="UP000515203">
    <property type="component" value="Unplaced"/>
</dbReference>
<reference evidence="23" key="1">
    <citation type="submission" date="2025-08" db="UniProtKB">
        <authorList>
            <consortium name="RefSeq"/>
        </authorList>
    </citation>
    <scope>IDENTIFICATION</scope>
</reference>
<feature type="domain" description="Ig-like" evidence="21">
    <location>
        <begin position="140"/>
        <end position="226"/>
    </location>
</feature>
<evidence type="ECO:0000256" key="12">
    <source>
        <dbReference type="ARBA" id="ARBA00023180"/>
    </source>
</evidence>
<evidence type="ECO:0000256" key="1">
    <source>
        <dbReference type="ARBA" id="ARBA00004251"/>
    </source>
</evidence>
<evidence type="ECO:0000256" key="4">
    <source>
        <dbReference type="ARBA" id="ARBA00022692"/>
    </source>
</evidence>
<dbReference type="InterPro" id="IPR013783">
    <property type="entry name" value="Ig-like_fold"/>
</dbReference>
<dbReference type="GO" id="GO:0009897">
    <property type="term" value="C:external side of plasma membrane"/>
    <property type="evidence" value="ECO:0007669"/>
    <property type="project" value="TreeGrafter"/>
</dbReference>
<gene>
    <name evidence="23" type="primary">Icoslg</name>
</gene>
<dbReference type="InterPro" id="IPR007110">
    <property type="entry name" value="Ig-like_dom"/>
</dbReference>
<evidence type="ECO:0000256" key="17">
    <source>
        <dbReference type="ARBA" id="ARBA00082272"/>
    </source>
</evidence>
<dbReference type="PROSITE" id="PS50835">
    <property type="entry name" value="IG_LIKE"/>
    <property type="match status" value="2"/>
</dbReference>
<dbReference type="CTD" id="23308"/>
<evidence type="ECO:0000256" key="19">
    <source>
        <dbReference type="SAM" id="Phobius"/>
    </source>
</evidence>
<dbReference type="GO" id="GO:0002250">
    <property type="term" value="P:adaptive immune response"/>
    <property type="evidence" value="ECO:0007669"/>
    <property type="project" value="UniProtKB-KW"/>
</dbReference>
<evidence type="ECO:0000256" key="11">
    <source>
        <dbReference type="ARBA" id="ARBA00023157"/>
    </source>
</evidence>
<keyword evidence="3" id="KW-1003">Cell membrane</keyword>
<dbReference type="InterPro" id="IPR053896">
    <property type="entry name" value="BTN3A2-like_Ig-C"/>
</dbReference>
<evidence type="ECO:0000256" key="10">
    <source>
        <dbReference type="ARBA" id="ARBA00023136"/>
    </source>
</evidence>
<accession>A0A6P6EHZ1</accession>
<comment type="subcellular location">
    <subcellularLocation>
        <location evidence="1">Cell membrane</location>
        <topology evidence="1">Single-pass type I membrane protein</topology>
    </subcellularLocation>
</comment>
<evidence type="ECO:0000256" key="3">
    <source>
        <dbReference type="ARBA" id="ARBA00022475"/>
    </source>
</evidence>
<dbReference type="FunFam" id="2.60.40.10:FF:000996">
    <property type="entry name" value="ICOS ligand isoform X2"/>
    <property type="match status" value="1"/>
</dbReference>
<evidence type="ECO:0000256" key="20">
    <source>
        <dbReference type="SAM" id="SignalP"/>
    </source>
</evidence>
<evidence type="ECO:0000256" key="18">
    <source>
        <dbReference type="SAM" id="MobiDB-lite"/>
    </source>
</evidence>
<evidence type="ECO:0000313" key="22">
    <source>
        <dbReference type="Proteomes" id="UP000515203"/>
    </source>
</evidence>
<dbReference type="PANTHER" id="PTHR24100:SF151">
    <property type="entry name" value="ICOS LIGAND"/>
    <property type="match status" value="1"/>
</dbReference>
<dbReference type="GO" id="GO:0050852">
    <property type="term" value="P:T cell receptor signaling pathway"/>
    <property type="evidence" value="ECO:0007669"/>
    <property type="project" value="TreeGrafter"/>
</dbReference>
<dbReference type="InterPro" id="IPR036179">
    <property type="entry name" value="Ig-like_dom_sf"/>
</dbReference>
<dbReference type="SUPFAM" id="SSF48726">
    <property type="entry name" value="Immunoglobulin"/>
    <property type="match status" value="2"/>
</dbReference>
<keyword evidence="8 19" id="KW-1133">Transmembrane helix</keyword>
<dbReference type="OrthoDB" id="10055806at2759"/>
<evidence type="ECO:0000256" key="13">
    <source>
        <dbReference type="ARBA" id="ARBA00023319"/>
    </source>
</evidence>
<feature type="region of interest" description="Disordered" evidence="18">
    <location>
        <begin position="227"/>
        <end position="248"/>
    </location>
</feature>
<keyword evidence="5 20" id="KW-0732">Signal</keyword>
<evidence type="ECO:0000256" key="8">
    <source>
        <dbReference type="ARBA" id="ARBA00022989"/>
    </source>
</evidence>
<dbReference type="RefSeq" id="XP_023571637.1">
    <property type="nucleotide sequence ID" value="XM_023715869.1"/>
</dbReference>
<dbReference type="GO" id="GO:0042113">
    <property type="term" value="P:B cell activation"/>
    <property type="evidence" value="ECO:0007669"/>
    <property type="project" value="UniProtKB-KW"/>
</dbReference>
<organism evidence="22 23">
    <name type="scientific">Octodon degus</name>
    <name type="common">Degu</name>
    <name type="synonym">Sciurus degus</name>
    <dbReference type="NCBI Taxonomy" id="10160"/>
    <lineage>
        <taxon>Eukaryota</taxon>
        <taxon>Metazoa</taxon>
        <taxon>Chordata</taxon>
        <taxon>Craniata</taxon>
        <taxon>Vertebrata</taxon>
        <taxon>Euteleostomi</taxon>
        <taxon>Mammalia</taxon>
        <taxon>Eutheria</taxon>
        <taxon>Euarchontoglires</taxon>
        <taxon>Glires</taxon>
        <taxon>Rodentia</taxon>
        <taxon>Hystricomorpha</taxon>
        <taxon>Octodontidae</taxon>
        <taxon>Octodon</taxon>
    </lineage>
</organism>
<evidence type="ECO:0000259" key="21">
    <source>
        <dbReference type="PROSITE" id="PS50835"/>
    </source>
</evidence>
<dbReference type="GO" id="GO:0042104">
    <property type="term" value="P:positive regulation of activated T cell proliferation"/>
    <property type="evidence" value="ECO:0007669"/>
    <property type="project" value="UniProtKB-ARBA"/>
</dbReference>
<keyword evidence="22" id="KW-1185">Reference proteome</keyword>
<protein>
    <recommendedName>
        <fullName evidence="14">ICOS ligand</fullName>
    </recommendedName>
    <alternativeName>
        <fullName evidence="16">B7 homolog 2</fullName>
    </alternativeName>
    <alternativeName>
        <fullName evidence="15">B7-like protein Gl50</fullName>
    </alternativeName>
    <alternativeName>
        <fullName evidence="17">B7-related protein 1</fullName>
    </alternativeName>
</protein>
<feature type="signal peptide" evidence="20">
    <location>
        <begin position="1"/>
        <end position="18"/>
    </location>
</feature>
<dbReference type="Pfam" id="PF07686">
    <property type="entry name" value="V-set"/>
    <property type="match status" value="1"/>
</dbReference>
<evidence type="ECO:0000256" key="6">
    <source>
        <dbReference type="ARBA" id="ARBA00022859"/>
    </source>
</evidence>
<dbReference type="InterPro" id="IPR050504">
    <property type="entry name" value="IgSF_BTN/MOG"/>
</dbReference>
<dbReference type="GO" id="GO:0001817">
    <property type="term" value="P:regulation of cytokine production"/>
    <property type="evidence" value="ECO:0007669"/>
    <property type="project" value="TreeGrafter"/>
</dbReference>
<keyword evidence="7" id="KW-0075">B-cell activation</keyword>
<evidence type="ECO:0000256" key="2">
    <source>
        <dbReference type="ARBA" id="ARBA00007591"/>
    </source>
</evidence>
<dbReference type="PANTHER" id="PTHR24100">
    <property type="entry name" value="BUTYROPHILIN"/>
    <property type="match status" value="1"/>
</dbReference>